<reference evidence="2" key="1">
    <citation type="journal article" date="2019" name="Int. J. Syst. Evol. Microbiol.">
        <title>The Global Catalogue of Microorganisms (GCM) 10K type strain sequencing project: providing services to taxonomists for standard genome sequencing and annotation.</title>
        <authorList>
            <consortium name="The Broad Institute Genomics Platform"/>
            <consortium name="The Broad Institute Genome Sequencing Center for Infectious Disease"/>
            <person name="Wu L."/>
            <person name="Ma J."/>
        </authorList>
    </citation>
    <scope>NUCLEOTIDE SEQUENCE [LARGE SCALE GENOMIC DNA]</scope>
    <source>
        <strain evidence="2">JCM 5067</strain>
    </source>
</reference>
<sequence length="340" mass="36037">MLATDSDGKLRFYAGDGTGNVAASEVAGQSGWGGALIAHRGDFAGFTSKTDAPDGYEDFLVRLGDGNLYLYPGDGLGGPDYWTRRELSGHPTADKVYSDWSGTRQIILPGDIDQNITAGHAGGNDMITIECTDNPCTNANLWLYSGNTVGSFPNTFDQTEPFDLNNRRLIGNGGWRDFTNLAVGDVNRDGIQDLIARDPSTGQLYVYPGKMTNGVFSLGSKDERTVYGTAGWSASLRPHLASPGNVQGSVVGATASDPDAGTNIAYHQFQPQSGDEYGDLWATTPADPNYTVNYVDGSGTARSTTCPTGCLLFYPGGPTSHRSPTLVGTAGWASVITNLY</sequence>
<keyword evidence="2" id="KW-1185">Reference proteome</keyword>
<dbReference type="InterPro" id="IPR028994">
    <property type="entry name" value="Integrin_alpha_N"/>
</dbReference>
<evidence type="ECO:0000313" key="1">
    <source>
        <dbReference type="EMBL" id="GAA0623730.1"/>
    </source>
</evidence>
<accession>A0ABP3S2X9</accession>
<proteinExistence type="predicted"/>
<organism evidence="1 2">
    <name type="scientific">Streptomyces crystallinus</name>
    <dbReference type="NCBI Taxonomy" id="68191"/>
    <lineage>
        <taxon>Bacteria</taxon>
        <taxon>Bacillati</taxon>
        <taxon>Actinomycetota</taxon>
        <taxon>Actinomycetes</taxon>
        <taxon>Kitasatosporales</taxon>
        <taxon>Streptomycetaceae</taxon>
        <taxon>Streptomyces</taxon>
    </lineage>
</organism>
<evidence type="ECO:0008006" key="3">
    <source>
        <dbReference type="Google" id="ProtNLM"/>
    </source>
</evidence>
<dbReference type="Proteomes" id="UP001500668">
    <property type="component" value="Unassembled WGS sequence"/>
</dbReference>
<dbReference type="Gene3D" id="2.130.10.130">
    <property type="entry name" value="Integrin alpha, N-terminal"/>
    <property type="match status" value="1"/>
</dbReference>
<name>A0ABP3S2X9_9ACTN</name>
<protein>
    <recommendedName>
        <fullName evidence="3">VCBS repeat-containing protein</fullName>
    </recommendedName>
</protein>
<evidence type="ECO:0000313" key="2">
    <source>
        <dbReference type="Proteomes" id="UP001500668"/>
    </source>
</evidence>
<comment type="caution">
    <text evidence="1">The sequence shown here is derived from an EMBL/GenBank/DDBJ whole genome shotgun (WGS) entry which is preliminary data.</text>
</comment>
<dbReference type="EMBL" id="BAAACA010000052">
    <property type="protein sequence ID" value="GAA0623730.1"/>
    <property type="molecule type" value="Genomic_DNA"/>
</dbReference>
<dbReference type="SUPFAM" id="SSF69318">
    <property type="entry name" value="Integrin alpha N-terminal domain"/>
    <property type="match status" value="1"/>
</dbReference>
<gene>
    <name evidence="1" type="ORF">GCM10010394_63090</name>
</gene>
<dbReference type="RefSeq" id="WP_344079475.1">
    <property type="nucleotide sequence ID" value="NZ_BAAACA010000052.1"/>
</dbReference>